<keyword evidence="1 2" id="KW-0430">Lectin</keyword>
<reference evidence="5" key="1">
    <citation type="submission" date="2023-07" db="EMBL/GenBank/DDBJ databases">
        <authorList>
            <consortium name="CYATHOMIX"/>
        </authorList>
    </citation>
    <scope>NUCLEOTIDE SEQUENCE</scope>
    <source>
        <strain evidence="5">N/A</strain>
    </source>
</reference>
<dbReference type="Gene3D" id="2.60.120.200">
    <property type="match status" value="2"/>
</dbReference>
<proteinExistence type="predicted"/>
<sequence>MHQGMFASYGHNTYTAAPDSSLQDVRGEKTIFNPANPAEVPMFGFTYGHRVRVVLEMHKKSSGNFVINLRSGLDIIMHFNPRLNERALILNSFHGGRWEDEERATVIFPFKPGEIYTVELVASGRNSVYIYVNGQLLYEFRERQSGNQVAAVQVSGDIDIHAIHQIMIGEYYTGPGSGSDYSPAPSQWQGGQSGQGGQQQGGGPPGSGFSREIYNPTNPVQVPIRGFPQGSRLRVVLQMLDKGAGTFSINLKNGNDILMHFNPRLKEKSVVFNSYYDGSWGYEERPSGSFPFEKKRLHTVEIMASSNNALLVYVDGQFLYEFHQRQQDSVSCIDIGGDINIHAVYVS</sequence>
<dbReference type="InterPro" id="IPR044156">
    <property type="entry name" value="Galectin-like"/>
</dbReference>
<evidence type="ECO:0000259" key="4">
    <source>
        <dbReference type="PROSITE" id="PS51304"/>
    </source>
</evidence>
<evidence type="ECO:0000256" key="2">
    <source>
        <dbReference type="RuleBase" id="RU102079"/>
    </source>
</evidence>
<evidence type="ECO:0000256" key="1">
    <source>
        <dbReference type="ARBA" id="ARBA00022734"/>
    </source>
</evidence>
<comment type="caution">
    <text evidence="5">The sequence shown here is derived from an EMBL/GenBank/DDBJ whole genome shotgun (WGS) entry which is preliminary data.</text>
</comment>
<dbReference type="AlphaFoldDB" id="A0AA36M5X6"/>
<name>A0AA36M5X6_CYLNA</name>
<dbReference type="PANTHER" id="PTHR11346">
    <property type="entry name" value="GALECTIN"/>
    <property type="match status" value="1"/>
</dbReference>
<feature type="compositionally biased region" description="Gly residues" evidence="3">
    <location>
        <begin position="191"/>
        <end position="206"/>
    </location>
</feature>
<feature type="region of interest" description="Disordered" evidence="3">
    <location>
        <begin position="177"/>
        <end position="215"/>
    </location>
</feature>
<evidence type="ECO:0000313" key="6">
    <source>
        <dbReference type="Proteomes" id="UP001176961"/>
    </source>
</evidence>
<evidence type="ECO:0000256" key="3">
    <source>
        <dbReference type="SAM" id="MobiDB-lite"/>
    </source>
</evidence>
<gene>
    <name evidence="5" type="ORF">CYNAS_LOCUS11194</name>
</gene>
<feature type="domain" description="Galectin" evidence="4">
    <location>
        <begin position="219"/>
        <end position="347"/>
    </location>
</feature>
<evidence type="ECO:0000313" key="5">
    <source>
        <dbReference type="EMBL" id="CAJ0599211.1"/>
    </source>
</evidence>
<dbReference type="SMART" id="SM00276">
    <property type="entry name" value="GLECT"/>
    <property type="match status" value="2"/>
</dbReference>
<feature type="domain" description="Galectin" evidence="4">
    <location>
        <begin position="37"/>
        <end position="166"/>
    </location>
</feature>
<organism evidence="5 6">
    <name type="scientific">Cylicocyclus nassatus</name>
    <name type="common">Nematode worm</name>
    <dbReference type="NCBI Taxonomy" id="53992"/>
    <lineage>
        <taxon>Eukaryota</taxon>
        <taxon>Metazoa</taxon>
        <taxon>Ecdysozoa</taxon>
        <taxon>Nematoda</taxon>
        <taxon>Chromadorea</taxon>
        <taxon>Rhabditida</taxon>
        <taxon>Rhabditina</taxon>
        <taxon>Rhabditomorpha</taxon>
        <taxon>Strongyloidea</taxon>
        <taxon>Strongylidae</taxon>
        <taxon>Cylicocyclus</taxon>
    </lineage>
</organism>
<protein>
    <recommendedName>
        <fullName evidence="2">Galectin</fullName>
    </recommendedName>
</protein>
<keyword evidence="6" id="KW-1185">Reference proteome</keyword>
<dbReference type="PANTHER" id="PTHR11346:SF147">
    <property type="entry name" value="GALECTIN"/>
    <property type="match status" value="1"/>
</dbReference>
<dbReference type="PROSITE" id="PS51304">
    <property type="entry name" value="GALECTIN"/>
    <property type="match status" value="2"/>
</dbReference>
<dbReference type="CDD" id="cd00070">
    <property type="entry name" value="GLECT"/>
    <property type="match status" value="2"/>
</dbReference>
<dbReference type="EMBL" id="CATQJL010000223">
    <property type="protein sequence ID" value="CAJ0599211.1"/>
    <property type="molecule type" value="Genomic_DNA"/>
</dbReference>
<accession>A0AA36M5X6</accession>
<dbReference type="Proteomes" id="UP001176961">
    <property type="component" value="Unassembled WGS sequence"/>
</dbReference>
<dbReference type="GO" id="GO:0030246">
    <property type="term" value="F:carbohydrate binding"/>
    <property type="evidence" value="ECO:0007669"/>
    <property type="project" value="UniProtKB-UniRule"/>
</dbReference>
<dbReference type="InterPro" id="IPR001079">
    <property type="entry name" value="Galectin_CRD"/>
</dbReference>
<dbReference type="SMART" id="SM00908">
    <property type="entry name" value="Gal-bind_lectin"/>
    <property type="match status" value="2"/>
</dbReference>
<dbReference type="InterPro" id="IPR013320">
    <property type="entry name" value="ConA-like_dom_sf"/>
</dbReference>
<dbReference type="SUPFAM" id="SSF49899">
    <property type="entry name" value="Concanavalin A-like lectins/glucanases"/>
    <property type="match status" value="2"/>
</dbReference>
<dbReference type="Pfam" id="PF00337">
    <property type="entry name" value="Gal-bind_lectin"/>
    <property type="match status" value="2"/>
</dbReference>